<name>A0A7T3C0U0_MORNO</name>
<dbReference type="RefSeq" id="WP_158512497.1">
    <property type="nucleotide sequence ID" value="NZ_CP065728.1"/>
</dbReference>
<proteinExistence type="predicted"/>
<accession>A0A7T3C0U0</accession>
<keyword evidence="1" id="KW-0812">Transmembrane</keyword>
<keyword evidence="1" id="KW-0472">Membrane</keyword>
<dbReference type="Proteomes" id="UP000594834">
    <property type="component" value="Chromosome"/>
</dbReference>
<organism evidence="2 3">
    <name type="scientific">Moraxella nonliquefaciens</name>
    <dbReference type="NCBI Taxonomy" id="478"/>
    <lineage>
        <taxon>Bacteria</taxon>
        <taxon>Pseudomonadati</taxon>
        <taxon>Pseudomonadota</taxon>
        <taxon>Gammaproteobacteria</taxon>
        <taxon>Moraxellales</taxon>
        <taxon>Moraxellaceae</taxon>
        <taxon>Moraxella</taxon>
    </lineage>
</organism>
<protein>
    <submittedName>
        <fullName evidence="2">Uncharacterized protein</fullName>
    </submittedName>
</protein>
<reference evidence="2 3" key="1">
    <citation type="submission" date="2020-12" db="EMBL/GenBank/DDBJ databases">
        <title>FDA dAtabase for Regulatory Grade micrObial Sequences (FDA-ARGOS): Supporting development and validation of Infectious Disease Dx tests.</title>
        <authorList>
            <person name="Sproer C."/>
            <person name="Gronow S."/>
            <person name="Severitt S."/>
            <person name="Schroder I."/>
            <person name="Tallon L."/>
            <person name="Sadzewicz L."/>
            <person name="Zhao X."/>
            <person name="Boylan J."/>
            <person name="Ott S."/>
            <person name="Bowen H."/>
            <person name="Vavikolanu K."/>
            <person name="Mehta A."/>
            <person name="Aluvathingal J."/>
            <person name="Nadendla S."/>
            <person name="Lowell S."/>
            <person name="Myers T."/>
            <person name="Yan Y."/>
            <person name="Sichtig H."/>
        </authorList>
    </citation>
    <scope>NUCLEOTIDE SEQUENCE [LARGE SCALE GENOMIC DNA]</scope>
    <source>
        <strain evidence="2 3">FDAARGOS_869</strain>
    </source>
</reference>
<sequence>MQEAVDDVKRTAQQEGWSGLDIVGLILVLALIVAIAYFAGMAILDKRVV</sequence>
<evidence type="ECO:0000313" key="3">
    <source>
        <dbReference type="Proteomes" id="UP000594834"/>
    </source>
</evidence>
<evidence type="ECO:0000256" key="1">
    <source>
        <dbReference type="SAM" id="Phobius"/>
    </source>
</evidence>
<dbReference type="EMBL" id="CP065728">
    <property type="protein sequence ID" value="QPT45480.1"/>
    <property type="molecule type" value="Genomic_DNA"/>
</dbReference>
<evidence type="ECO:0000313" key="2">
    <source>
        <dbReference type="EMBL" id="QPT45480.1"/>
    </source>
</evidence>
<keyword evidence="1" id="KW-1133">Transmembrane helix</keyword>
<gene>
    <name evidence="2" type="ORF">I6G26_05760</name>
</gene>
<feature type="transmembrane region" description="Helical" evidence="1">
    <location>
        <begin position="22"/>
        <end position="44"/>
    </location>
</feature>
<keyword evidence="3" id="KW-1185">Reference proteome</keyword>